<sequence>MQTLDNSLFGLVKTDYSQVYNNFMSLNPVQTISVNFVQSLFEECNQGIRGSRYFSSQFTDIHGGTLKTISDNNISLAIVTDNGESGIINSAPDNLNCL</sequence>
<protein>
    <submittedName>
        <fullName evidence="1">Uncharacterized protein</fullName>
    </submittedName>
</protein>
<organism evidence="1 2">
    <name type="scientific">Henosepilachna vigintioctopunctata</name>
    <dbReference type="NCBI Taxonomy" id="420089"/>
    <lineage>
        <taxon>Eukaryota</taxon>
        <taxon>Metazoa</taxon>
        <taxon>Ecdysozoa</taxon>
        <taxon>Arthropoda</taxon>
        <taxon>Hexapoda</taxon>
        <taxon>Insecta</taxon>
        <taxon>Pterygota</taxon>
        <taxon>Neoptera</taxon>
        <taxon>Endopterygota</taxon>
        <taxon>Coleoptera</taxon>
        <taxon>Polyphaga</taxon>
        <taxon>Cucujiformia</taxon>
        <taxon>Coccinelloidea</taxon>
        <taxon>Coccinellidae</taxon>
        <taxon>Epilachninae</taxon>
        <taxon>Epilachnini</taxon>
        <taxon>Henosepilachna</taxon>
    </lineage>
</organism>
<dbReference type="EMBL" id="JARQZJ010000062">
    <property type="protein sequence ID" value="KAK9879770.1"/>
    <property type="molecule type" value="Genomic_DNA"/>
</dbReference>
<evidence type="ECO:0000313" key="2">
    <source>
        <dbReference type="Proteomes" id="UP001431783"/>
    </source>
</evidence>
<gene>
    <name evidence="1" type="ORF">WA026_006835</name>
</gene>
<dbReference type="AlphaFoldDB" id="A0AAW1UI62"/>
<evidence type="ECO:0000313" key="1">
    <source>
        <dbReference type="EMBL" id="KAK9879770.1"/>
    </source>
</evidence>
<dbReference type="Proteomes" id="UP001431783">
    <property type="component" value="Unassembled WGS sequence"/>
</dbReference>
<name>A0AAW1UI62_9CUCU</name>
<keyword evidence="2" id="KW-1185">Reference proteome</keyword>
<comment type="caution">
    <text evidence="1">The sequence shown here is derived from an EMBL/GenBank/DDBJ whole genome shotgun (WGS) entry which is preliminary data.</text>
</comment>
<reference evidence="1 2" key="1">
    <citation type="submission" date="2023-03" db="EMBL/GenBank/DDBJ databases">
        <title>Genome insight into feeding habits of ladybird beetles.</title>
        <authorList>
            <person name="Li H.-S."/>
            <person name="Huang Y.-H."/>
            <person name="Pang H."/>
        </authorList>
    </citation>
    <scope>NUCLEOTIDE SEQUENCE [LARGE SCALE GENOMIC DNA]</scope>
    <source>
        <strain evidence="1">SYSU_2023b</strain>
        <tissue evidence="1">Whole body</tissue>
    </source>
</reference>
<accession>A0AAW1UI62</accession>
<proteinExistence type="predicted"/>